<dbReference type="Pfam" id="PF12770">
    <property type="entry name" value="CHAT"/>
    <property type="match status" value="1"/>
</dbReference>
<dbReference type="Pfam" id="PF13424">
    <property type="entry name" value="TPR_12"/>
    <property type="match status" value="5"/>
</dbReference>
<feature type="domain" description="CHAT" evidence="2">
    <location>
        <begin position="633"/>
        <end position="909"/>
    </location>
</feature>
<feature type="repeat" description="TPR" evidence="1">
    <location>
        <begin position="82"/>
        <end position="115"/>
    </location>
</feature>
<dbReference type="InterPro" id="IPR024983">
    <property type="entry name" value="CHAT_dom"/>
</dbReference>
<feature type="repeat" description="TPR" evidence="1">
    <location>
        <begin position="282"/>
        <end position="315"/>
    </location>
</feature>
<feature type="repeat" description="TPR" evidence="1">
    <location>
        <begin position="42"/>
        <end position="75"/>
    </location>
</feature>
<evidence type="ECO:0000313" key="4">
    <source>
        <dbReference type="Proteomes" id="UP000218785"/>
    </source>
</evidence>
<evidence type="ECO:0000256" key="1">
    <source>
        <dbReference type="PROSITE-ProRule" id="PRU00339"/>
    </source>
</evidence>
<dbReference type="InterPro" id="IPR011990">
    <property type="entry name" value="TPR-like_helical_dom_sf"/>
</dbReference>
<sequence>MSDRRKYFTWLLVLVPLFSLPALPLVTVTAQAQTNLTRKDEAVKIFNLGWQQAERGNYSEALKLFEQALAILREIKYSVGEATVLNDIGEIYRRANQYPQALKVLESALVIVKQIDDKAGQAANLNNIGLVYRDMGEYTKALEYFQQAIAISNQAGKKQQQGSMLSNIASIYNKLGEQTKALDYLQQALANYQQLGNKEEQVIMLNLIGLNYQNRGEYPKGYEYFQQGLIISKQAGDQSGQGISLNNIGSYYYNLGQYAKSLDFLGQALAIRQQLGDQSAIAVNISNIGEVYRMLGQYPQALQNFQQALTIQKQIADKDGEGTTINNIGQTYSDLKDYNQALNYLQQALAIRQQISDQDGLGETLNNIGDLYRQLENYDRALEYFQQALAVNRKIGNKPGEAGNVNNMGEVYRTLQQDAKALESFEQALAIVKTIGDKAGEAKTLHNIGLIYIHQGQYPEAEKNLFAAIDIWEALRPGLSDAQKIAFIDTQANTYRFLIQSLIVQNKIEAALEVADRTRARAFVDLLVLKQLEKPNAQINIKPLKLAEIKNIAKSQNATLVEYATVEEDKLYIWVVNPTGKISFEQVNLKQSLKSPLQKLVLASRNSLGARGRGINISPINEPPNSGSKKTQLKKLYEILIQPIAKYLPTDPQSRVIFIPQSSLFLVPFPALQDQQGKYLIDKHTILTAPAIQVLDLTAKQHHNIPQSEKDILVVGNPIMPKLPIANEILEPLPGAEAEAKKIASLFKTQAIIGSKATETSMVKQMNQAKIIHFATHGLLDDFKGLGVPGAIALAPTRQDDGLLTSGEILDMKLNADLVVLSACNTGGGNITGDGVIGLSRSLITAGVKSVIVSLWSVSDTSTAFLMTEFYRHLQHNPDKAAALRAAMLTTRQKYSNPLDWAAFTLIGEAK</sequence>
<dbReference type="PANTHER" id="PTHR10098:SF108">
    <property type="entry name" value="TETRATRICOPEPTIDE REPEAT PROTEIN 28"/>
    <property type="match status" value="1"/>
</dbReference>
<feature type="repeat" description="TPR" evidence="1">
    <location>
        <begin position="122"/>
        <end position="155"/>
    </location>
</feature>
<reference evidence="3 4" key="1">
    <citation type="submission" date="2017-06" db="EMBL/GenBank/DDBJ databases">
        <title>Genome sequencing of cyanobaciteial culture collection at National Institute for Environmental Studies (NIES).</title>
        <authorList>
            <person name="Hirose Y."/>
            <person name="Shimura Y."/>
            <person name="Fujisawa T."/>
            <person name="Nakamura Y."/>
            <person name="Kawachi M."/>
        </authorList>
    </citation>
    <scope>NUCLEOTIDE SEQUENCE [LARGE SCALE GENOMIC DNA]</scope>
    <source>
        <strain evidence="3 4">NIES-37</strain>
    </source>
</reference>
<dbReference type="PANTHER" id="PTHR10098">
    <property type="entry name" value="RAPSYN-RELATED"/>
    <property type="match status" value="1"/>
</dbReference>
<evidence type="ECO:0000313" key="3">
    <source>
        <dbReference type="EMBL" id="BAY98878.1"/>
    </source>
</evidence>
<dbReference type="KEGG" id="ttq:NIES37_28560"/>
<feature type="repeat" description="TPR" evidence="1">
    <location>
        <begin position="322"/>
        <end position="355"/>
    </location>
</feature>
<accession>A0A1Z4MZG1</accession>
<evidence type="ECO:0000259" key="2">
    <source>
        <dbReference type="Pfam" id="PF12770"/>
    </source>
</evidence>
<dbReference type="AlphaFoldDB" id="A0A1Z4MZG1"/>
<dbReference type="SUPFAM" id="SSF48452">
    <property type="entry name" value="TPR-like"/>
    <property type="match status" value="3"/>
</dbReference>
<dbReference type="PROSITE" id="PS50293">
    <property type="entry name" value="TPR_REGION"/>
    <property type="match status" value="2"/>
</dbReference>
<name>A0A1Z4MZG1_9CYAN</name>
<dbReference type="PROSITE" id="PS50005">
    <property type="entry name" value="TPR"/>
    <property type="match status" value="6"/>
</dbReference>
<dbReference type="RefSeq" id="WP_096576628.1">
    <property type="nucleotide sequence ID" value="NZ_CAWNJS010000001.1"/>
</dbReference>
<gene>
    <name evidence="3" type="ORF">NIES37_28560</name>
</gene>
<feature type="repeat" description="TPR" evidence="1">
    <location>
        <begin position="362"/>
        <end position="395"/>
    </location>
</feature>
<dbReference type="InterPro" id="IPR019734">
    <property type="entry name" value="TPR_rpt"/>
</dbReference>
<dbReference type="SMART" id="SM00028">
    <property type="entry name" value="TPR"/>
    <property type="match status" value="11"/>
</dbReference>
<organism evidence="3 4">
    <name type="scientific">Tolypothrix tenuis PCC 7101</name>
    <dbReference type="NCBI Taxonomy" id="231146"/>
    <lineage>
        <taxon>Bacteria</taxon>
        <taxon>Bacillati</taxon>
        <taxon>Cyanobacteriota</taxon>
        <taxon>Cyanophyceae</taxon>
        <taxon>Nostocales</taxon>
        <taxon>Tolypothrichaceae</taxon>
        <taxon>Tolypothrix</taxon>
    </lineage>
</organism>
<dbReference type="Proteomes" id="UP000218785">
    <property type="component" value="Chromosome"/>
</dbReference>
<dbReference type="EMBL" id="AP018248">
    <property type="protein sequence ID" value="BAY98878.1"/>
    <property type="molecule type" value="Genomic_DNA"/>
</dbReference>
<proteinExistence type="predicted"/>
<keyword evidence="1" id="KW-0802">TPR repeat</keyword>
<protein>
    <submittedName>
        <fullName evidence="3">TPR repeat-containing protein</fullName>
    </submittedName>
</protein>
<dbReference type="Gene3D" id="1.25.40.10">
    <property type="entry name" value="Tetratricopeptide repeat domain"/>
    <property type="match status" value="3"/>
</dbReference>
<keyword evidence="4" id="KW-1185">Reference proteome</keyword>
<dbReference type="Pfam" id="PF13374">
    <property type="entry name" value="TPR_10"/>
    <property type="match status" value="1"/>
</dbReference>